<evidence type="ECO:0000256" key="6">
    <source>
        <dbReference type="ARBA" id="ARBA00022676"/>
    </source>
</evidence>
<comment type="function">
    <text evidence="1">Involved in the catabolism of quinolinic acid (QA).</text>
</comment>
<comment type="similarity">
    <text evidence="3 9">Belongs to the NadC/ModD family.</text>
</comment>
<dbReference type="SUPFAM" id="SSF54675">
    <property type="entry name" value="Nicotinate/Quinolinate PRTase N-terminal domain-like"/>
    <property type="match status" value="1"/>
</dbReference>
<dbReference type="SUPFAM" id="SSF51690">
    <property type="entry name" value="Nicotinate/Quinolinate PRTase C-terminal domain-like"/>
    <property type="match status" value="1"/>
</dbReference>
<feature type="domain" description="Quinolinate phosphoribosyl transferase N-terminal" evidence="11">
    <location>
        <begin position="35"/>
        <end position="118"/>
    </location>
</feature>
<gene>
    <name evidence="12" type="primary">nadC</name>
    <name evidence="12" type="ORF">CDV26_04605</name>
</gene>
<keyword evidence="6 9" id="KW-0328">Glycosyltransferase</keyword>
<evidence type="ECO:0000256" key="8">
    <source>
        <dbReference type="ARBA" id="ARBA00033102"/>
    </source>
</evidence>
<protein>
    <recommendedName>
        <fullName evidence="4">nicotinate-nucleotide diphosphorylase (carboxylating)</fullName>
        <ecNumber evidence="4">2.4.2.19</ecNumber>
    </recommendedName>
    <alternativeName>
        <fullName evidence="8">Quinolinate phosphoribosyltransferase [decarboxylating]</fullName>
    </alternativeName>
</protein>
<evidence type="ECO:0000256" key="3">
    <source>
        <dbReference type="ARBA" id="ARBA00009400"/>
    </source>
</evidence>
<evidence type="ECO:0000259" key="10">
    <source>
        <dbReference type="Pfam" id="PF01729"/>
    </source>
</evidence>
<dbReference type="NCBIfam" id="TIGR00078">
    <property type="entry name" value="nadC"/>
    <property type="match status" value="1"/>
</dbReference>
<proteinExistence type="inferred from homology"/>
<dbReference type="InterPro" id="IPR036068">
    <property type="entry name" value="Nicotinate_pribotase-like_C"/>
</dbReference>
<dbReference type="Gene3D" id="3.20.20.70">
    <property type="entry name" value="Aldolase class I"/>
    <property type="match status" value="1"/>
</dbReference>
<evidence type="ECO:0000313" key="12">
    <source>
        <dbReference type="EMBL" id="ASG67767.1"/>
    </source>
</evidence>
<dbReference type="EMBL" id="CP022132">
    <property type="protein sequence ID" value="ASG67767.1"/>
    <property type="molecule type" value="Genomic_DNA"/>
</dbReference>
<evidence type="ECO:0000256" key="7">
    <source>
        <dbReference type="ARBA" id="ARBA00022679"/>
    </source>
</evidence>
<evidence type="ECO:0000313" key="13">
    <source>
        <dbReference type="Proteomes" id="UP000249910"/>
    </source>
</evidence>
<keyword evidence="13" id="KW-1185">Reference proteome</keyword>
<evidence type="ECO:0000256" key="9">
    <source>
        <dbReference type="PIRNR" id="PIRNR006250"/>
    </source>
</evidence>
<dbReference type="Pfam" id="PF02749">
    <property type="entry name" value="QRPTase_N"/>
    <property type="match status" value="1"/>
</dbReference>
<dbReference type="InterPro" id="IPR022412">
    <property type="entry name" value="Quinolinate_PRibosylTrfase_N"/>
</dbReference>
<sequence>MSEVMLNSNQIVEVPSSIIQKLVTESLSEDVANGDITARLVQNIDTTAFCITRENMILCGQKFANEVVYQVDKNIQIAWLYNDAEEVLAGQKIFELKGNARSILTAERAMLNFIQMLSATATSTNNLVKLISNYKTKLLDTRKTIPGFRLAQKYAVRCGGGFNHRIGLFDSYLIKENHIRSTGSIYQAVTKAKELDSNKTVEVEVTNLDELNQAISVGADIIMLDNFSIEDIYTAVDLAKNKVALEVSGNINDDTIVEVAKTGVNFISVGAITKHVHAIDLSMQVQI</sequence>
<dbReference type="CDD" id="cd01572">
    <property type="entry name" value="QPRTase"/>
    <property type="match status" value="1"/>
</dbReference>
<dbReference type="RefSeq" id="WP_088772291.1">
    <property type="nucleotide sequence ID" value="NZ_AP023082.1"/>
</dbReference>
<evidence type="ECO:0000256" key="4">
    <source>
        <dbReference type="ARBA" id="ARBA00011944"/>
    </source>
</evidence>
<dbReference type="PANTHER" id="PTHR32179">
    <property type="entry name" value="NICOTINATE-NUCLEOTIDE PYROPHOSPHORYLASE [CARBOXYLATING]"/>
    <property type="match status" value="1"/>
</dbReference>
<dbReference type="InterPro" id="IPR002638">
    <property type="entry name" value="Quinolinate_PRibosylTrfase_C"/>
</dbReference>
<dbReference type="Pfam" id="PF01729">
    <property type="entry name" value="QRPTase_C"/>
    <property type="match status" value="1"/>
</dbReference>
<evidence type="ECO:0000256" key="5">
    <source>
        <dbReference type="ARBA" id="ARBA00022642"/>
    </source>
</evidence>
<feature type="domain" description="Quinolinate phosphoribosyl transferase C-terminal" evidence="10">
    <location>
        <begin position="121"/>
        <end position="284"/>
    </location>
</feature>
<dbReference type="InterPro" id="IPR027277">
    <property type="entry name" value="NadC/ModD"/>
</dbReference>
<organism evidence="12 13">
    <name type="scientific">Francisella halioticida</name>
    <dbReference type="NCBI Taxonomy" id="549298"/>
    <lineage>
        <taxon>Bacteria</taxon>
        <taxon>Pseudomonadati</taxon>
        <taxon>Pseudomonadota</taxon>
        <taxon>Gammaproteobacteria</taxon>
        <taxon>Thiotrichales</taxon>
        <taxon>Francisellaceae</taxon>
        <taxon>Francisella</taxon>
    </lineage>
</organism>
<dbReference type="PIRSF" id="PIRSF006250">
    <property type="entry name" value="NadC_ModD"/>
    <property type="match status" value="1"/>
</dbReference>
<keyword evidence="7 9" id="KW-0808">Transferase</keyword>
<dbReference type="InterPro" id="IPR037128">
    <property type="entry name" value="Quinolinate_PRibosylTase_N_sf"/>
</dbReference>
<dbReference type="Proteomes" id="UP000249910">
    <property type="component" value="Chromosome"/>
</dbReference>
<accession>A0ABM6LYU3</accession>
<keyword evidence="5" id="KW-0662">Pyridine nucleotide biosynthesis</keyword>
<dbReference type="Gene3D" id="3.90.1170.20">
    <property type="entry name" value="Quinolinate phosphoribosyl transferase, N-terminal domain"/>
    <property type="match status" value="1"/>
</dbReference>
<comment type="pathway">
    <text evidence="2">Cofactor biosynthesis; NAD(+) biosynthesis; nicotinate D-ribonucleotide from quinolinate: step 1/1.</text>
</comment>
<evidence type="ECO:0000256" key="1">
    <source>
        <dbReference type="ARBA" id="ARBA00003237"/>
    </source>
</evidence>
<dbReference type="InterPro" id="IPR004393">
    <property type="entry name" value="NadC"/>
</dbReference>
<dbReference type="PANTHER" id="PTHR32179:SF3">
    <property type="entry name" value="NICOTINATE-NUCLEOTIDE PYROPHOSPHORYLASE [CARBOXYLATING]"/>
    <property type="match status" value="1"/>
</dbReference>
<name>A0ABM6LYU3_9GAMM</name>
<dbReference type="EC" id="2.4.2.19" evidence="4"/>
<evidence type="ECO:0000256" key="2">
    <source>
        <dbReference type="ARBA" id="ARBA00004893"/>
    </source>
</evidence>
<dbReference type="InterPro" id="IPR013785">
    <property type="entry name" value="Aldolase_TIM"/>
</dbReference>
<evidence type="ECO:0000259" key="11">
    <source>
        <dbReference type="Pfam" id="PF02749"/>
    </source>
</evidence>
<reference evidence="12 13" key="1">
    <citation type="submission" date="2017-06" db="EMBL/GenBank/DDBJ databases">
        <title>Complete genome of Francisella halioticida.</title>
        <authorList>
            <person name="Sjodin A."/>
        </authorList>
    </citation>
    <scope>NUCLEOTIDE SEQUENCE [LARGE SCALE GENOMIC DNA]</scope>
    <source>
        <strain evidence="12 13">DSM 23729</strain>
    </source>
</reference>